<evidence type="ECO:0000259" key="1">
    <source>
        <dbReference type="Pfam" id="PF13391"/>
    </source>
</evidence>
<reference evidence="2" key="1">
    <citation type="journal article" date="2015" name="Nature">
        <title>Complex archaea that bridge the gap between prokaryotes and eukaryotes.</title>
        <authorList>
            <person name="Spang A."/>
            <person name="Saw J.H."/>
            <person name="Jorgensen S.L."/>
            <person name="Zaremba-Niedzwiedzka K."/>
            <person name="Martijn J."/>
            <person name="Lind A.E."/>
            <person name="van Eijk R."/>
            <person name="Schleper C."/>
            <person name="Guy L."/>
            <person name="Ettema T.J."/>
        </authorList>
    </citation>
    <scope>NUCLEOTIDE SEQUENCE</scope>
</reference>
<feature type="non-terminal residue" evidence="2">
    <location>
        <position position="1"/>
    </location>
</feature>
<accession>A0A0F9M845</accession>
<sequence>RAANRCSICRRELSADKKHGDSSYPIGEQAHIVAENDEGPRGKSILSAKERESYRNLILLCPTHHSEIDKAPEDYPVERLHMMKQEHEDWVRESLHGFPGWDVPIQEEKYLRDDKEVRIVNFVKEWLDFLAFFDLFYIKIESYLLNSKNSLVDLPRTDILEWHKRRGILRELLFITGETNLIVQKFISWDQLKTEDSYLSEWNYETPFSFILNFINPIAMVNLHGSAVWQASGISKDYIERLSWKYSGVKVLYLKT</sequence>
<dbReference type="InterPro" id="IPR003615">
    <property type="entry name" value="HNH_nuc"/>
</dbReference>
<dbReference type="Pfam" id="PF13391">
    <property type="entry name" value="HNH_2"/>
    <property type="match status" value="1"/>
</dbReference>
<proteinExistence type="predicted"/>
<evidence type="ECO:0000313" key="2">
    <source>
        <dbReference type="EMBL" id="KKM65332.1"/>
    </source>
</evidence>
<comment type="caution">
    <text evidence="2">The sequence shown here is derived from an EMBL/GenBank/DDBJ whole genome shotgun (WGS) entry which is preliminary data.</text>
</comment>
<feature type="domain" description="HNH nuclease" evidence="1">
    <location>
        <begin position="6"/>
        <end position="70"/>
    </location>
</feature>
<protein>
    <recommendedName>
        <fullName evidence="1">HNH nuclease domain-containing protein</fullName>
    </recommendedName>
</protein>
<gene>
    <name evidence="2" type="ORF">LCGC14_1492280</name>
</gene>
<dbReference type="AlphaFoldDB" id="A0A0F9M845"/>
<organism evidence="2">
    <name type="scientific">marine sediment metagenome</name>
    <dbReference type="NCBI Taxonomy" id="412755"/>
    <lineage>
        <taxon>unclassified sequences</taxon>
        <taxon>metagenomes</taxon>
        <taxon>ecological metagenomes</taxon>
    </lineage>
</organism>
<dbReference type="EMBL" id="LAZR01010742">
    <property type="protein sequence ID" value="KKM65332.1"/>
    <property type="molecule type" value="Genomic_DNA"/>
</dbReference>
<name>A0A0F9M845_9ZZZZ</name>